<dbReference type="GeneID" id="33355486"/>
<geneLocation type="chloroplast" evidence="2"/>
<reference evidence="2" key="1">
    <citation type="journal article" date="2017" name="J. Phycol.">
        <title>Analysis of chloroplast genomes and a supermatrix inform reclassification of the Rhodomelaceae (Rhodophyta).</title>
        <authorList>
            <person name="Diaz-Tapia P."/>
            <person name="Maggs C.A."/>
            <person name="West J.A."/>
            <person name="Verbruggen H."/>
        </authorList>
    </citation>
    <scope>NUCLEOTIDE SEQUENCE</scope>
    <source>
        <strain evidence="2">JW4523</strain>
    </source>
</reference>
<keyword evidence="1" id="KW-1133">Transmembrane helix</keyword>
<dbReference type="AlphaFoldDB" id="A0A1Z1M986"/>
<protein>
    <submittedName>
        <fullName evidence="2">Preprotein-translocase subunit g</fullName>
    </submittedName>
</protein>
<dbReference type="EMBL" id="MF101422">
    <property type="protein sequence ID" value="ARW62304.1"/>
    <property type="molecule type" value="Genomic_DNA"/>
</dbReference>
<evidence type="ECO:0000256" key="1">
    <source>
        <dbReference type="SAM" id="Phobius"/>
    </source>
</evidence>
<gene>
    <name evidence="2" type="primary">secG</name>
</gene>
<feature type="transmembrane region" description="Helical" evidence="1">
    <location>
        <begin position="44"/>
        <end position="63"/>
    </location>
</feature>
<sequence length="69" mass="8113">MIKLVFYILSILIISLILFNNPNSNIQNNFINQSKLLNFSSNQIFIQKVIFTMVNIFIVLNILTNIFKY</sequence>
<evidence type="ECO:0000313" key="2">
    <source>
        <dbReference type="EMBL" id="ARW62304.1"/>
    </source>
</evidence>
<accession>A0A1Z1M986</accession>
<proteinExistence type="predicted"/>
<organism evidence="2">
    <name type="scientific">Caloglossa beccarii</name>
    <dbReference type="NCBI Taxonomy" id="131038"/>
    <lineage>
        <taxon>Eukaryota</taxon>
        <taxon>Rhodophyta</taxon>
        <taxon>Florideophyceae</taxon>
        <taxon>Rhodymeniophycidae</taxon>
        <taxon>Ceramiales</taxon>
        <taxon>Delesseriaceae</taxon>
        <taxon>Caloglossa</taxon>
    </lineage>
</organism>
<name>A0A1Z1M986_9FLOR</name>
<keyword evidence="2" id="KW-0934">Plastid</keyword>
<keyword evidence="2" id="KW-0150">Chloroplast</keyword>
<keyword evidence="1" id="KW-0472">Membrane</keyword>
<keyword evidence="1" id="KW-0812">Transmembrane</keyword>
<dbReference type="RefSeq" id="YP_009393742.1">
    <property type="nucleotide sequence ID" value="NC_035269.1"/>
</dbReference>